<organism evidence="1 2">
    <name type="scientific">Streptomyces citrinus</name>
    <dbReference type="NCBI Taxonomy" id="3118173"/>
    <lineage>
        <taxon>Bacteria</taxon>
        <taxon>Bacillati</taxon>
        <taxon>Actinomycetota</taxon>
        <taxon>Actinomycetes</taxon>
        <taxon>Kitasatosporales</taxon>
        <taxon>Streptomycetaceae</taxon>
        <taxon>Streptomyces</taxon>
    </lineage>
</organism>
<evidence type="ECO:0000313" key="2">
    <source>
        <dbReference type="Proteomes" id="UP001432251"/>
    </source>
</evidence>
<name>A0ACD5A4N4_9ACTN</name>
<accession>A0ACD5A4N4</accession>
<proteinExistence type="predicted"/>
<reference evidence="1" key="1">
    <citation type="journal article" date="2025" name="Int. J. Syst. Evol. Microbiol.">
        <title>Streptomyces citrinus sp. nov., with yellow diffusible pigment.</title>
        <authorList>
            <person name="He Y."/>
            <person name="Yang E."/>
            <person name="Xu J."/>
            <person name="Sun Y."/>
            <person name="Sun L."/>
        </authorList>
    </citation>
    <scope>NUCLEOTIDE SEQUENCE</scope>
    <source>
        <strain evidence="1">Q6</strain>
    </source>
</reference>
<keyword evidence="2" id="KW-1185">Reference proteome</keyword>
<dbReference type="EMBL" id="CP146022">
    <property type="protein sequence ID" value="WWQ62150.1"/>
    <property type="molecule type" value="Genomic_DNA"/>
</dbReference>
<gene>
    <name evidence="1" type="ORF">V2W30_01385</name>
</gene>
<protein>
    <submittedName>
        <fullName evidence="1">SsgA family sporulation/cell division regulator</fullName>
    </submittedName>
</protein>
<sequence>MSGNHPGVQTSRTASYGSGPELVLDLDIERLLGVSARQAIRAEFRFDPGSPLVVRVEFVIAGGARVLWRIGRDLLQQGLYSVSGLGDVQMWPAYPARAVATARLRLTSGDMAALFELPVPPLAAWLRHTYDLVPAGRELAEIDWDVATADLLQDPAAQSD</sequence>
<evidence type="ECO:0000313" key="1">
    <source>
        <dbReference type="EMBL" id="WWQ62150.1"/>
    </source>
</evidence>
<dbReference type="Proteomes" id="UP001432251">
    <property type="component" value="Chromosome"/>
</dbReference>